<comment type="caution">
    <text evidence="1">The sequence shown here is derived from an EMBL/GenBank/DDBJ whole genome shotgun (WGS) entry which is preliminary data.</text>
</comment>
<sequence>MSRIQRVYVDNSVYGGYFDKEFAEWTKKFFEEVDEGNFRILYSRLIEKELKNAPKRVKDFSKQYLDNSEIVKITRDTVLLAEAYLKFKVVGESSYEDCIHVASATIAKADIIISWNFKHIVRLDRIKGYNSVNTKLGYSNLEIRTPREILHNEYG</sequence>
<gene>
    <name evidence="1" type="ORF">B1J93_17785</name>
</gene>
<dbReference type="RefSeq" id="WP_082293489.1">
    <property type="nucleotide sequence ID" value="NZ_MVIT01000077.1"/>
</dbReference>
<dbReference type="InterPro" id="IPR029060">
    <property type="entry name" value="PIN-like_dom_sf"/>
</dbReference>
<accession>A0A1T1DIG3</accession>
<dbReference type="Proteomes" id="UP000191008">
    <property type="component" value="Unassembled WGS sequence"/>
</dbReference>
<organism evidence="1 2">
    <name type="scientific">Leptospira kirschneri serovar Pomona</name>
    <dbReference type="NCBI Taxonomy" id="561005"/>
    <lineage>
        <taxon>Bacteria</taxon>
        <taxon>Pseudomonadati</taxon>
        <taxon>Spirochaetota</taxon>
        <taxon>Spirochaetia</taxon>
        <taxon>Leptospirales</taxon>
        <taxon>Leptospiraceae</taxon>
        <taxon>Leptospira</taxon>
    </lineage>
</organism>
<protein>
    <submittedName>
        <fullName evidence="1">PIN domain protein</fullName>
    </submittedName>
</protein>
<proteinExistence type="predicted"/>
<reference evidence="1 2" key="1">
    <citation type="submission" date="2017-02" db="EMBL/GenBank/DDBJ databases">
        <title>Comparative genomic analysis of Brazilian Leptospira kirschneri strains of different serogroups.</title>
        <authorList>
            <person name="Moreno L.Z."/>
            <person name="Miraglia F."/>
            <person name="Kremer F.S."/>
            <person name="Eslabao M.R."/>
            <person name="Lilenbaum W."/>
            <person name="Dellagostin O.A."/>
            <person name="Moreno A.M."/>
        </authorList>
    </citation>
    <scope>NUCLEOTIDE SEQUENCE [LARGE SCALE GENOMIC DNA]</scope>
    <source>
        <strain evidence="1 2">M110/06</strain>
    </source>
</reference>
<dbReference type="EMBL" id="MVIT01000077">
    <property type="protein sequence ID" value="OOV40343.1"/>
    <property type="molecule type" value="Genomic_DNA"/>
</dbReference>
<evidence type="ECO:0000313" key="1">
    <source>
        <dbReference type="EMBL" id="OOV40343.1"/>
    </source>
</evidence>
<evidence type="ECO:0000313" key="2">
    <source>
        <dbReference type="Proteomes" id="UP000191008"/>
    </source>
</evidence>
<name>A0A1T1DIG3_9LEPT</name>
<dbReference type="SUPFAM" id="SSF88723">
    <property type="entry name" value="PIN domain-like"/>
    <property type="match status" value="1"/>
</dbReference>
<dbReference type="AlphaFoldDB" id="A0A1T1DIG3"/>